<dbReference type="Proteomes" id="UP000092462">
    <property type="component" value="Unassembled WGS sequence"/>
</dbReference>
<dbReference type="InterPro" id="IPR035976">
    <property type="entry name" value="Sushi/SCR/CCP_sf"/>
</dbReference>
<dbReference type="Gene3D" id="2.60.120.290">
    <property type="entry name" value="Spermadhesin, CUB domain"/>
    <property type="match status" value="1"/>
</dbReference>
<dbReference type="EMBL" id="AJVK01006585">
    <property type="status" value="NOT_ANNOTATED_CDS"/>
    <property type="molecule type" value="Genomic_DNA"/>
</dbReference>
<evidence type="ECO:0000313" key="4">
    <source>
        <dbReference type="EnsemblMetazoa" id="PPAI009031-PA"/>
    </source>
</evidence>
<comment type="caution">
    <text evidence="3">Lacks conserved residue(s) required for the propagation of feature annotation.</text>
</comment>
<evidence type="ECO:0000256" key="2">
    <source>
        <dbReference type="ARBA" id="ARBA00023157"/>
    </source>
</evidence>
<protein>
    <submittedName>
        <fullName evidence="4">Uncharacterized protein</fullName>
    </submittedName>
</protein>
<evidence type="ECO:0000256" key="3">
    <source>
        <dbReference type="PROSITE-ProRule" id="PRU00302"/>
    </source>
</evidence>
<evidence type="ECO:0000256" key="1">
    <source>
        <dbReference type="ARBA" id="ARBA00022737"/>
    </source>
</evidence>
<dbReference type="PROSITE" id="PS50923">
    <property type="entry name" value="SUSHI"/>
    <property type="match status" value="1"/>
</dbReference>
<keyword evidence="1" id="KW-0677">Repeat</keyword>
<dbReference type="VEuPathDB" id="VectorBase:PPAPM1_009140"/>
<dbReference type="Pfam" id="PF00431">
    <property type="entry name" value="CUB"/>
    <property type="match status" value="1"/>
</dbReference>
<keyword evidence="2 3" id="KW-1015">Disulfide bond</keyword>
<reference evidence="4" key="1">
    <citation type="submission" date="2022-08" db="UniProtKB">
        <authorList>
            <consortium name="EnsemblMetazoa"/>
        </authorList>
    </citation>
    <scope>IDENTIFICATION</scope>
    <source>
        <strain evidence="4">Israel</strain>
    </source>
</reference>
<keyword evidence="3" id="KW-0768">Sushi</keyword>
<dbReference type="VEuPathDB" id="VectorBase:PPAI009031"/>
<dbReference type="PROSITE" id="PS01180">
    <property type="entry name" value="CUB"/>
    <property type="match status" value="1"/>
</dbReference>
<evidence type="ECO:0000313" key="5">
    <source>
        <dbReference type="Proteomes" id="UP000092462"/>
    </source>
</evidence>
<accession>A0A1B0GQ86</accession>
<dbReference type="PANTHER" id="PTHR24251">
    <property type="entry name" value="OVOCHYMASE-RELATED"/>
    <property type="match status" value="1"/>
</dbReference>
<name>A0A1B0GQ86_PHLPP</name>
<dbReference type="SUPFAM" id="SSF57535">
    <property type="entry name" value="Complement control module/SCR domain"/>
    <property type="match status" value="1"/>
</dbReference>
<dbReference type="CDD" id="cd00033">
    <property type="entry name" value="CCP"/>
    <property type="match status" value="1"/>
</dbReference>
<keyword evidence="5" id="KW-1185">Reference proteome</keyword>
<organism evidence="4 5">
    <name type="scientific">Phlebotomus papatasi</name>
    <name type="common">Sandfly</name>
    <dbReference type="NCBI Taxonomy" id="29031"/>
    <lineage>
        <taxon>Eukaryota</taxon>
        <taxon>Metazoa</taxon>
        <taxon>Ecdysozoa</taxon>
        <taxon>Arthropoda</taxon>
        <taxon>Hexapoda</taxon>
        <taxon>Insecta</taxon>
        <taxon>Pterygota</taxon>
        <taxon>Neoptera</taxon>
        <taxon>Endopterygota</taxon>
        <taxon>Diptera</taxon>
        <taxon>Nematocera</taxon>
        <taxon>Psychodoidea</taxon>
        <taxon>Psychodidae</taxon>
        <taxon>Phlebotomus</taxon>
        <taxon>Phlebotomus</taxon>
    </lineage>
</organism>
<sequence length="236" mass="26957">MTPGYPKFYVGECDCKWTITAPEGQKIRLTMLDISLRFDNPCRDYIVVKESALNRILFSSCTELLRPRLVISDSNQLEITVKSTSKLAYPKRGVLIHYTAVGCLTPDTPPNVRLVERSEEVAKFICDPSFTLVFPDTAVHSRVLKCTERHTWNDSLPDCIDKAETIGSGLVLPYNVRRAAPINMEDKADMIYDILIPSFIIAGLFIINAIVFLVIMRYRNKRRDRYEDDSKEMVDL</sequence>
<dbReference type="SMART" id="SM00042">
    <property type="entry name" value="CUB"/>
    <property type="match status" value="1"/>
</dbReference>
<dbReference type="InterPro" id="IPR035914">
    <property type="entry name" value="Sperma_CUB_dom_sf"/>
</dbReference>
<dbReference type="AlphaFoldDB" id="A0A1B0GQ86"/>
<dbReference type="Gene3D" id="2.10.70.10">
    <property type="entry name" value="Complement Module, domain 1"/>
    <property type="match status" value="1"/>
</dbReference>
<dbReference type="InterPro" id="IPR000436">
    <property type="entry name" value="Sushi_SCR_CCP_dom"/>
</dbReference>
<dbReference type="InterPro" id="IPR000859">
    <property type="entry name" value="CUB_dom"/>
</dbReference>
<dbReference type="SUPFAM" id="SSF49854">
    <property type="entry name" value="Spermadhesin, CUB domain"/>
    <property type="match status" value="1"/>
</dbReference>
<feature type="disulfide bond" evidence="3">
    <location>
        <begin position="103"/>
        <end position="146"/>
    </location>
</feature>
<dbReference type="CDD" id="cd00041">
    <property type="entry name" value="CUB"/>
    <property type="match status" value="1"/>
</dbReference>
<dbReference type="EMBL" id="AJVK01006584">
    <property type="status" value="NOT_ANNOTATED_CDS"/>
    <property type="molecule type" value="Genomic_DNA"/>
</dbReference>
<dbReference type="EnsemblMetazoa" id="PPAI009031-RA">
    <property type="protein sequence ID" value="PPAI009031-PA"/>
    <property type="gene ID" value="PPAI009031"/>
</dbReference>
<proteinExistence type="predicted"/>
<dbReference type="PANTHER" id="PTHR24251:SF50">
    <property type="entry name" value="ATTRACTIN-LIKE 1A"/>
    <property type="match status" value="1"/>
</dbReference>